<evidence type="ECO:0000256" key="2">
    <source>
        <dbReference type="SAM" id="Phobius"/>
    </source>
</evidence>
<keyword evidence="2" id="KW-0812">Transmembrane</keyword>
<feature type="region of interest" description="Disordered" evidence="1">
    <location>
        <begin position="29"/>
        <end position="57"/>
    </location>
</feature>
<organism evidence="3 4">
    <name type="scientific">Acinetobacter gerneri</name>
    <dbReference type="NCBI Taxonomy" id="202952"/>
    <lineage>
        <taxon>Bacteria</taxon>
        <taxon>Pseudomonadati</taxon>
        <taxon>Pseudomonadota</taxon>
        <taxon>Gammaproteobacteria</taxon>
        <taxon>Moraxellales</taxon>
        <taxon>Moraxellaceae</taxon>
        <taxon>Acinetobacter</taxon>
    </lineage>
</organism>
<sequence>MGNKSNIGIIALIIFAVAAYFGFDKTNKPEQNQSKSGYVQTDTSKQDSRDQSSNQQGLERIQQAYEKQQRDVPVQAEGIVKAVLKDDNEGSRHQKFILKLENGLTVLVAHNIDLAPKIENLHKGDQVQFKGDYEYSNQGGVIHWTHRDPRGHHADGWLKHDGKTYQ</sequence>
<dbReference type="Proteomes" id="UP001243195">
    <property type="component" value="Unassembled WGS sequence"/>
</dbReference>
<dbReference type="AlphaFoldDB" id="A0AAW8JN56"/>
<dbReference type="Pfam" id="PF11948">
    <property type="entry name" value="DUF3465"/>
    <property type="match status" value="1"/>
</dbReference>
<dbReference type="EMBL" id="JAVIDA010000024">
    <property type="protein sequence ID" value="MDQ9072706.1"/>
    <property type="molecule type" value="Genomic_DNA"/>
</dbReference>
<dbReference type="InterPro" id="IPR021856">
    <property type="entry name" value="DUF3465"/>
</dbReference>
<accession>A0AAW8JN56</accession>
<keyword evidence="2" id="KW-1133">Transmembrane helix</keyword>
<evidence type="ECO:0000256" key="1">
    <source>
        <dbReference type="SAM" id="MobiDB-lite"/>
    </source>
</evidence>
<comment type="caution">
    <text evidence="3">The sequence shown here is derived from an EMBL/GenBank/DDBJ whole genome shotgun (WGS) entry which is preliminary data.</text>
</comment>
<protein>
    <submittedName>
        <fullName evidence="3">DUF3465 domain-containing protein</fullName>
    </submittedName>
</protein>
<dbReference type="RefSeq" id="WP_308957005.1">
    <property type="nucleotide sequence ID" value="NZ_DAMBEH010000008.1"/>
</dbReference>
<evidence type="ECO:0000313" key="3">
    <source>
        <dbReference type="EMBL" id="MDQ9072706.1"/>
    </source>
</evidence>
<reference evidence="3" key="1">
    <citation type="submission" date="2023-08" db="EMBL/GenBank/DDBJ databases">
        <title>Emergence of clinically-relevant ST2 carbapenem-resistant Acinetobacter baumannii strains in hospital sewages in Zhejiang, East of China.</title>
        <authorList>
            <person name="Kaichao C."/>
            <person name="Zhang R."/>
        </authorList>
    </citation>
    <scope>NUCLEOTIDE SEQUENCE</scope>
    <source>
        <strain evidence="3">M-SY-60</strain>
    </source>
</reference>
<feature type="transmembrane region" description="Helical" evidence="2">
    <location>
        <begin position="6"/>
        <end position="23"/>
    </location>
</feature>
<feature type="compositionally biased region" description="Polar residues" evidence="1">
    <location>
        <begin position="29"/>
        <end position="43"/>
    </location>
</feature>
<keyword evidence="2" id="KW-0472">Membrane</keyword>
<gene>
    <name evidence="3" type="ORF">RFH51_14705</name>
</gene>
<name>A0AAW8JN56_9GAMM</name>
<proteinExistence type="predicted"/>
<evidence type="ECO:0000313" key="4">
    <source>
        <dbReference type="Proteomes" id="UP001243195"/>
    </source>
</evidence>
<feature type="region of interest" description="Disordered" evidence="1">
    <location>
        <begin position="146"/>
        <end position="166"/>
    </location>
</feature>